<evidence type="ECO:0000256" key="4">
    <source>
        <dbReference type="ARBA" id="ARBA00022679"/>
    </source>
</evidence>
<dbReference type="NCBIfam" id="NF011202">
    <property type="entry name" value="PRK14608.1"/>
    <property type="match status" value="1"/>
</dbReference>
<keyword evidence="6 10" id="KW-0418">Kinase</keyword>
<organism evidence="13 14">
    <name type="scientific">Rhodovibrio sodomensis</name>
    <dbReference type="NCBI Taxonomy" id="1088"/>
    <lineage>
        <taxon>Bacteria</taxon>
        <taxon>Pseudomonadati</taxon>
        <taxon>Pseudomonadota</taxon>
        <taxon>Alphaproteobacteria</taxon>
        <taxon>Rhodospirillales</taxon>
        <taxon>Rhodovibrionaceae</taxon>
        <taxon>Rhodovibrio</taxon>
    </lineage>
</organism>
<dbReference type="PANTHER" id="PTHR43527:SF2">
    <property type="entry name" value="4-DIPHOSPHOCYTIDYL-2-C-METHYL-D-ERYTHRITOL KINASE, CHLOROPLASTIC"/>
    <property type="match status" value="1"/>
</dbReference>
<evidence type="ECO:0000259" key="11">
    <source>
        <dbReference type="Pfam" id="PF00288"/>
    </source>
</evidence>
<dbReference type="SUPFAM" id="SSF55060">
    <property type="entry name" value="GHMP Kinase, C-terminal domain"/>
    <property type="match status" value="1"/>
</dbReference>
<evidence type="ECO:0000256" key="7">
    <source>
        <dbReference type="ARBA" id="ARBA00022840"/>
    </source>
</evidence>
<comment type="function">
    <text evidence="10">Catalyzes the phosphorylation of the position 2 hydroxy group of 4-diphosphocytidyl-2C-methyl-D-erythritol.</text>
</comment>
<dbReference type="EC" id="2.7.1.148" evidence="2 10"/>
<dbReference type="EMBL" id="NRRL01000113">
    <property type="protein sequence ID" value="MBK1670745.1"/>
    <property type="molecule type" value="Genomic_DNA"/>
</dbReference>
<dbReference type="SUPFAM" id="SSF54211">
    <property type="entry name" value="Ribosomal protein S5 domain 2-like"/>
    <property type="match status" value="1"/>
</dbReference>
<dbReference type="InterPro" id="IPR013750">
    <property type="entry name" value="GHMP_kinase_C_dom"/>
</dbReference>
<comment type="caution">
    <text evidence="13">The sequence shown here is derived from an EMBL/GenBank/DDBJ whole genome shotgun (WGS) entry which is preliminary data.</text>
</comment>
<sequence length="297" mass="30269">MPEPPAIQRHARAKVNLSLRVTGKRADGYHELDGLTAFADAGDLVTVHAADDLRLEIVGPYARSLADASAPAEPGTENLVLRAARALAQATGRPARARIVLDKQLPVAGGLGGGSADAAAALHALCALWGVDPGPARLAEIGLQLGADVPVCLHGAAAFVSGIGERLGPAPHLPDAHVVLANPGVELATGAVFKALGGQTSGPAARWDAPPRDAGALADYLARDGNDLEGPARRLRPEIDDVLSVLAARPGCLIARMSGSGATCFGLFAEPASAEAAAAQLAADRPTWWLRAARLVG</sequence>
<comment type="similarity">
    <text evidence="1 10">Belongs to the GHMP kinase family. IspE subfamily.</text>
</comment>
<evidence type="ECO:0000313" key="13">
    <source>
        <dbReference type="EMBL" id="MBK1670745.1"/>
    </source>
</evidence>
<dbReference type="Proteomes" id="UP001296873">
    <property type="component" value="Unassembled WGS sequence"/>
</dbReference>
<dbReference type="InterPro" id="IPR014721">
    <property type="entry name" value="Ribsml_uS5_D2-typ_fold_subgr"/>
</dbReference>
<evidence type="ECO:0000256" key="6">
    <source>
        <dbReference type="ARBA" id="ARBA00022777"/>
    </source>
</evidence>
<keyword evidence="14" id="KW-1185">Reference proteome</keyword>
<accession>A0ABS1DN03</accession>
<feature type="domain" description="GHMP kinase C-terminal" evidence="12">
    <location>
        <begin position="213"/>
        <end position="283"/>
    </location>
</feature>
<dbReference type="RefSeq" id="WP_200343191.1">
    <property type="nucleotide sequence ID" value="NZ_NRRL01000113.1"/>
</dbReference>
<keyword evidence="4 10" id="KW-0808">Transferase</keyword>
<gene>
    <name evidence="10" type="primary">ispE</name>
    <name evidence="13" type="ORF">CKO28_22250</name>
</gene>
<evidence type="ECO:0000256" key="1">
    <source>
        <dbReference type="ARBA" id="ARBA00009684"/>
    </source>
</evidence>
<evidence type="ECO:0000256" key="9">
    <source>
        <dbReference type="ARBA" id="ARBA00032554"/>
    </source>
</evidence>
<keyword evidence="5 10" id="KW-0547">Nucleotide-binding</keyword>
<dbReference type="PANTHER" id="PTHR43527">
    <property type="entry name" value="4-DIPHOSPHOCYTIDYL-2-C-METHYL-D-ERYTHRITOL KINASE, CHLOROPLASTIC"/>
    <property type="match status" value="1"/>
</dbReference>
<protein>
    <recommendedName>
        <fullName evidence="3 10">4-diphosphocytidyl-2-C-methyl-D-erythritol kinase</fullName>
        <shortName evidence="10">CMK</shortName>
        <ecNumber evidence="2 10">2.7.1.148</ecNumber>
    </recommendedName>
    <alternativeName>
        <fullName evidence="9 10">4-(cytidine-5'-diphospho)-2-C-methyl-D-erythritol kinase</fullName>
    </alternativeName>
</protein>
<comment type="catalytic activity">
    <reaction evidence="10">
        <text>4-CDP-2-C-methyl-D-erythritol + ATP = 4-CDP-2-C-methyl-D-erythritol 2-phosphate + ADP + H(+)</text>
        <dbReference type="Rhea" id="RHEA:18437"/>
        <dbReference type="ChEBI" id="CHEBI:15378"/>
        <dbReference type="ChEBI" id="CHEBI:30616"/>
        <dbReference type="ChEBI" id="CHEBI:57823"/>
        <dbReference type="ChEBI" id="CHEBI:57919"/>
        <dbReference type="ChEBI" id="CHEBI:456216"/>
        <dbReference type="EC" id="2.7.1.148"/>
    </reaction>
</comment>
<evidence type="ECO:0000256" key="3">
    <source>
        <dbReference type="ARBA" id="ARBA00017473"/>
    </source>
</evidence>
<dbReference type="InterPro" id="IPR020568">
    <property type="entry name" value="Ribosomal_Su5_D2-typ_SF"/>
</dbReference>
<reference evidence="13 14" key="1">
    <citation type="journal article" date="2020" name="Microorganisms">
        <title>Osmotic Adaptation and Compatible Solute Biosynthesis of Phototrophic Bacteria as Revealed from Genome Analyses.</title>
        <authorList>
            <person name="Imhoff J.F."/>
            <person name="Rahn T."/>
            <person name="Kunzel S."/>
            <person name="Keller A."/>
            <person name="Neulinger S.C."/>
        </authorList>
    </citation>
    <scope>NUCLEOTIDE SEQUENCE [LARGE SCALE GENOMIC DNA]</scope>
    <source>
        <strain evidence="13 14">DSM 9895</strain>
    </source>
</reference>
<dbReference type="PIRSF" id="PIRSF010376">
    <property type="entry name" value="IspE"/>
    <property type="match status" value="1"/>
</dbReference>
<feature type="binding site" evidence="10">
    <location>
        <begin position="106"/>
        <end position="116"/>
    </location>
    <ligand>
        <name>ATP</name>
        <dbReference type="ChEBI" id="CHEBI:30616"/>
    </ligand>
</feature>
<evidence type="ECO:0000256" key="10">
    <source>
        <dbReference type="HAMAP-Rule" id="MF_00061"/>
    </source>
</evidence>
<dbReference type="Gene3D" id="3.30.70.890">
    <property type="entry name" value="GHMP kinase, C-terminal domain"/>
    <property type="match status" value="1"/>
</dbReference>
<dbReference type="InterPro" id="IPR004424">
    <property type="entry name" value="IspE"/>
</dbReference>
<dbReference type="InterPro" id="IPR006204">
    <property type="entry name" value="GHMP_kinase_N_dom"/>
</dbReference>
<feature type="domain" description="GHMP kinase N-terminal" evidence="11">
    <location>
        <begin position="78"/>
        <end position="155"/>
    </location>
</feature>
<dbReference type="GO" id="GO:0016301">
    <property type="term" value="F:kinase activity"/>
    <property type="evidence" value="ECO:0007669"/>
    <property type="project" value="UniProtKB-KW"/>
</dbReference>
<dbReference type="NCBIfam" id="TIGR00154">
    <property type="entry name" value="ispE"/>
    <property type="match status" value="1"/>
</dbReference>
<comment type="pathway">
    <text evidence="10">Isoprenoid biosynthesis; isopentenyl diphosphate biosynthesis via DXP pathway; isopentenyl diphosphate from 1-deoxy-D-xylulose 5-phosphate: step 3/6.</text>
</comment>
<evidence type="ECO:0000259" key="12">
    <source>
        <dbReference type="Pfam" id="PF08544"/>
    </source>
</evidence>
<evidence type="ECO:0000256" key="5">
    <source>
        <dbReference type="ARBA" id="ARBA00022741"/>
    </source>
</evidence>
<dbReference type="Gene3D" id="3.30.230.10">
    <property type="match status" value="1"/>
</dbReference>
<evidence type="ECO:0000313" key="14">
    <source>
        <dbReference type="Proteomes" id="UP001296873"/>
    </source>
</evidence>
<name>A0ABS1DN03_9PROT</name>
<evidence type="ECO:0000256" key="8">
    <source>
        <dbReference type="ARBA" id="ARBA00023229"/>
    </source>
</evidence>
<keyword evidence="7 10" id="KW-0067">ATP-binding</keyword>
<feature type="active site" evidence="10">
    <location>
        <position position="148"/>
    </location>
</feature>
<feature type="active site" evidence="10">
    <location>
        <position position="14"/>
    </location>
</feature>
<proteinExistence type="inferred from homology"/>
<keyword evidence="8 10" id="KW-0414">Isoprene biosynthesis</keyword>
<evidence type="ECO:0000256" key="2">
    <source>
        <dbReference type="ARBA" id="ARBA00012052"/>
    </source>
</evidence>
<dbReference type="Pfam" id="PF08544">
    <property type="entry name" value="GHMP_kinases_C"/>
    <property type="match status" value="1"/>
</dbReference>
<dbReference type="InterPro" id="IPR036554">
    <property type="entry name" value="GHMP_kinase_C_sf"/>
</dbReference>
<dbReference type="HAMAP" id="MF_00061">
    <property type="entry name" value="IspE"/>
    <property type="match status" value="1"/>
</dbReference>
<dbReference type="Pfam" id="PF00288">
    <property type="entry name" value="GHMP_kinases_N"/>
    <property type="match status" value="1"/>
</dbReference>